<protein>
    <submittedName>
        <fullName evidence="2">NEDD8 family protein</fullName>
    </submittedName>
</protein>
<feature type="domain" description="Ubiquitin-like" evidence="1">
    <location>
        <begin position="1"/>
        <end position="76"/>
    </location>
</feature>
<dbReference type="SMART" id="SM00213">
    <property type="entry name" value="UBQ"/>
    <property type="match status" value="1"/>
</dbReference>
<dbReference type="InterPro" id="IPR019956">
    <property type="entry name" value="Ubiquitin_dom"/>
</dbReference>
<dbReference type="Pfam" id="PF00240">
    <property type="entry name" value="ubiquitin"/>
    <property type="match status" value="1"/>
</dbReference>
<dbReference type="AlphaFoldDB" id="A0AAV5QDT1"/>
<dbReference type="InterPro" id="IPR050158">
    <property type="entry name" value="Ubiquitin_ubiquitin-like"/>
</dbReference>
<keyword evidence="3" id="KW-1185">Reference proteome</keyword>
<name>A0AAV5QDT1_9ASCO</name>
<dbReference type="FunFam" id="3.10.20.90:FF:000379">
    <property type="entry name" value="Ubiquitin/ribosomal protein CEP52"/>
    <property type="match status" value="1"/>
</dbReference>
<dbReference type="InterPro" id="IPR019954">
    <property type="entry name" value="Ubiquitin_CS"/>
</dbReference>
<dbReference type="PROSITE" id="PS50053">
    <property type="entry name" value="UBIQUITIN_2"/>
    <property type="match status" value="1"/>
</dbReference>
<dbReference type="PANTHER" id="PTHR10666">
    <property type="entry name" value="UBIQUITIN"/>
    <property type="match status" value="1"/>
</dbReference>
<accession>A0AAV5QDT1</accession>
<dbReference type="EMBL" id="BTFZ01000001">
    <property type="protein sequence ID" value="GMM33100.1"/>
    <property type="molecule type" value="Genomic_DNA"/>
</dbReference>
<proteinExistence type="predicted"/>
<dbReference type="Gene3D" id="3.10.20.90">
    <property type="entry name" value="Phosphatidylinositol 3-kinase Catalytic Subunit, Chain A, domain 1"/>
    <property type="match status" value="1"/>
</dbReference>
<dbReference type="PRINTS" id="PR00348">
    <property type="entry name" value="UBIQUITIN"/>
</dbReference>
<dbReference type="Proteomes" id="UP001360560">
    <property type="component" value="Unassembled WGS sequence"/>
</dbReference>
<dbReference type="InterPro" id="IPR029071">
    <property type="entry name" value="Ubiquitin-like_domsf"/>
</dbReference>
<dbReference type="InterPro" id="IPR000626">
    <property type="entry name" value="Ubiquitin-like_dom"/>
</dbReference>
<dbReference type="PROSITE" id="PS00299">
    <property type="entry name" value="UBIQUITIN_1"/>
    <property type="match status" value="1"/>
</dbReference>
<comment type="caution">
    <text evidence="2">The sequence shown here is derived from an EMBL/GenBank/DDBJ whole genome shotgun (WGS) entry which is preliminary data.</text>
</comment>
<dbReference type="RefSeq" id="XP_064850100.1">
    <property type="nucleotide sequence ID" value="XM_064994028.1"/>
</dbReference>
<sequence>MQIVVKTLTGKEVTLEIKPQDTVESVKEIMEEKEGIPPLQQRLVFDGKQLNDAQTMDDAGISEGSILHLVLTLRGGCM</sequence>
<dbReference type="SUPFAM" id="SSF54236">
    <property type="entry name" value="Ubiquitin-like"/>
    <property type="match status" value="1"/>
</dbReference>
<evidence type="ECO:0000313" key="3">
    <source>
        <dbReference type="Proteomes" id="UP001360560"/>
    </source>
</evidence>
<reference evidence="2 3" key="1">
    <citation type="journal article" date="2023" name="Elife">
        <title>Identification of key yeast species and microbe-microbe interactions impacting larval growth of Drosophila in the wild.</title>
        <authorList>
            <person name="Mure A."/>
            <person name="Sugiura Y."/>
            <person name="Maeda R."/>
            <person name="Honda K."/>
            <person name="Sakurai N."/>
            <person name="Takahashi Y."/>
            <person name="Watada M."/>
            <person name="Katoh T."/>
            <person name="Gotoh A."/>
            <person name="Gotoh Y."/>
            <person name="Taniguchi I."/>
            <person name="Nakamura K."/>
            <person name="Hayashi T."/>
            <person name="Katayama T."/>
            <person name="Uemura T."/>
            <person name="Hattori Y."/>
        </authorList>
    </citation>
    <scope>NUCLEOTIDE SEQUENCE [LARGE SCALE GENOMIC DNA]</scope>
    <source>
        <strain evidence="2 3">SC-9</strain>
    </source>
</reference>
<gene>
    <name evidence="2" type="ORF">DASC09_004250</name>
</gene>
<evidence type="ECO:0000259" key="1">
    <source>
        <dbReference type="PROSITE" id="PS50053"/>
    </source>
</evidence>
<dbReference type="GeneID" id="90071079"/>
<organism evidence="2 3">
    <name type="scientific">Saccharomycopsis crataegensis</name>
    <dbReference type="NCBI Taxonomy" id="43959"/>
    <lineage>
        <taxon>Eukaryota</taxon>
        <taxon>Fungi</taxon>
        <taxon>Dikarya</taxon>
        <taxon>Ascomycota</taxon>
        <taxon>Saccharomycotina</taxon>
        <taxon>Saccharomycetes</taxon>
        <taxon>Saccharomycopsidaceae</taxon>
        <taxon>Saccharomycopsis</taxon>
    </lineage>
</organism>
<evidence type="ECO:0000313" key="2">
    <source>
        <dbReference type="EMBL" id="GMM33100.1"/>
    </source>
</evidence>